<organism evidence="1 2">
    <name type="scientific">Parafrankia irregularis</name>
    <dbReference type="NCBI Taxonomy" id="795642"/>
    <lineage>
        <taxon>Bacteria</taxon>
        <taxon>Bacillati</taxon>
        <taxon>Actinomycetota</taxon>
        <taxon>Actinomycetes</taxon>
        <taxon>Frankiales</taxon>
        <taxon>Frankiaceae</taxon>
        <taxon>Parafrankia</taxon>
    </lineage>
</organism>
<gene>
    <name evidence="1" type="ORF">Ga0074812_12551</name>
</gene>
<accession>A0A0S4QV94</accession>
<keyword evidence="2" id="KW-1185">Reference proteome</keyword>
<proteinExistence type="predicted"/>
<name>A0A0S4QV94_9ACTN</name>
<dbReference type="Proteomes" id="UP000198802">
    <property type="component" value="Unassembled WGS sequence"/>
</dbReference>
<reference evidence="2" key="1">
    <citation type="submission" date="2015-11" db="EMBL/GenBank/DDBJ databases">
        <authorList>
            <person name="Varghese N."/>
        </authorList>
    </citation>
    <scope>NUCLEOTIDE SEQUENCE [LARGE SCALE GENOMIC DNA]</scope>
    <source>
        <strain evidence="2">DSM 45899</strain>
    </source>
</reference>
<evidence type="ECO:0008006" key="3">
    <source>
        <dbReference type="Google" id="ProtNLM"/>
    </source>
</evidence>
<protein>
    <recommendedName>
        <fullName evidence="3">Homeodomain-like domain-containing protein</fullName>
    </recommendedName>
</protein>
<dbReference type="EMBL" id="FAOZ01000025">
    <property type="protein sequence ID" value="CUU59161.1"/>
    <property type="molecule type" value="Genomic_DNA"/>
</dbReference>
<evidence type="ECO:0000313" key="1">
    <source>
        <dbReference type="EMBL" id="CUU59161.1"/>
    </source>
</evidence>
<dbReference type="AlphaFoldDB" id="A0A0S4QV94"/>
<sequence>MEILEAYDLTGSSRDADELAGCSHHTVGRYVAARAAGALVPGARPVRASVVDPFRGKIEELVERSRGKIRADVVHDKLVAMGYPGAARTTRRAVAQTKAAYGAGRRRVFRPWVPEPGMWA</sequence>
<evidence type="ECO:0000313" key="2">
    <source>
        <dbReference type="Proteomes" id="UP000198802"/>
    </source>
</evidence>